<protein>
    <submittedName>
        <fullName evidence="9">PTS system ascorbate-specific IIA component</fullName>
    </submittedName>
</protein>
<dbReference type="AlphaFoldDB" id="A0A369CAN3"/>
<dbReference type="InterPro" id="IPR036662">
    <property type="entry name" value="PTS_EIIA_man-typ_sf"/>
</dbReference>
<dbReference type="CDD" id="cd00006">
    <property type="entry name" value="PTS_IIA_man"/>
    <property type="match status" value="1"/>
</dbReference>
<organism evidence="9 10">
    <name type="scientific">Thioalbus denitrificans</name>
    <dbReference type="NCBI Taxonomy" id="547122"/>
    <lineage>
        <taxon>Bacteria</taxon>
        <taxon>Pseudomonadati</taxon>
        <taxon>Pseudomonadota</taxon>
        <taxon>Gammaproteobacteria</taxon>
        <taxon>Chromatiales</taxon>
        <taxon>Ectothiorhodospiraceae</taxon>
        <taxon>Thioalbus</taxon>
    </lineage>
</organism>
<keyword evidence="4" id="KW-0762">Sugar transport</keyword>
<dbReference type="InterPro" id="IPR033887">
    <property type="entry name" value="PTS_IIA_man"/>
</dbReference>
<comment type="subcellular location">
    <subcellularLocation>
        <location evidence="1">Cytoplasm</location>
    </subcellularLocation>
</comment>
<feature type="domain" description="PTS EIIA type-4" evidence="8">
    <location>
        <begin position="2"/>
        <end position="124"/>
    </location>
</feature>
<gene>
    <name evidence="9" type="ORF">DFQ59_10354</name>
</gene>
<dbReference type="GO" id="GO:0016020">
    <property type="term" value="C:membrane"/>
    <property type="evidence" value="ECO:0007669"/>
    <property type="project" value="InterPro"/>
</dbReference>
<keyword evidence="3" id="KW-0963">Cytoplasm</keyword>
<evidence type="ECO:0000256" key="3">
    <source>
        <dbReference type="ARBA" id="ARBA00022490"/>
    </source>
</evidence>
<keyword evidence="10" id="KW-1185">Reference proteome</keyword>
<reference evidence="9 10" key="1">
    <citation type="submission" date="2018-07" db="EMBL/GenBank/DDBJ databases">
        <title>Genomic Encyclopedia of Type Strains, Phase IV (KMG-IV): sequencing the most valuable type-strain genomes for metagenomic binning, comparative biology and taxonomic classification.</title>
        <authorList>
            <person name="Goeker M."/>
        </authorList>
    </citation>
    <scope>NUCLEOTIDE SEQUENCE [LARGE SCALE GENOMIC DNA]</scope>
    <source>
        <strain evidence="9 10">DSM 26407</strain>
    </source>
</reference>
<accession>A0A369CAN3</accession>
<dbReference type="SUPFAM" id="SSF53062">
    <property type="entry name" value="PTS system fructose IIA component-like"/>
    <property type="match status" value="1"/>
</dbReference>
<dbReference type="GO" id="GO:0005737">
    <property type="term" value="C:cytoplasm"/>
    <property type="evidence" value="ECO:0007669"/>
    <property type="project" value="UniProtKB-SubCell"/>
</dbReference>
<evidence type="ECO:0000256" key="7">
    <source>
        <dbReference type="ARBA" id="ARBA00022777"/>
    </source>
</evidence>
<dbReference type="PANTHER" id="PTHR33799">
    <property type="entry name" value="PTS PERMEASE-RELATED-RELATED"/>
    <property type="match status" value="1"/>
</dbReference>
<evidence type="ECO:0000256" key="1">
    <source>
        <dbReference type="ARBA" id="ARBA00004496"/>
    </source>
</evidence>
<dbReference type="EMBL" id="QPJY01000003">
    <property type="protein sequence ID" value="RCX31090.1"/>
    <property type="molecule type" value="Genomic_DNA"/>
</dbReference>
<keyword evidence="7" id="KW-0418">Kinase</keyword>
<dbReference type="InterPro" id="IPR051471">
    <property type="entry name" value="Bacterial_PTS_sugar_comp"/>
</dbReference>
<evidence type="ECO:0000256" key="6">
    <source>
        <dbReference type="ARBA" id="ARBA00022683"/>
    </source>
</evidence>
<evidence type="ECO:0000313" key="10">
    <source>
        <dbReference type="Proteomes" id="UP000252707"/>
    </source>
</evidence>
<evidence type="ECO:0000259" key="8">
    <source>
        <dbReference type="PROSITE" id="PS51096"/>
    </source>
</evidence>
<dbReference type="Proteomes" id="UP000252707">
    <property type="component" value="Unassembled WGS sequence"/>
</dbReference>
<dbReference type="PROSITE" id="PS51096">
    <property type="entry name" value="PTS_EIIA_TYPE_4"/>
    <property type="match status" value="1"/>
</dbReference>
<sequence>MTVGLLVITHNRIGEELLSSAVGTLGICPLCTETLVVRSDCDPDQLREEARAQLQRLDQGDGVLVLTDIYGSTPSNIAHSLLDPKGVRVVSGVNLPMLLRVLNYPQLNLDELAQKALSGGRDGIIDCCPEEKRAPRALP</sequence>
<evidence type="ECO:0000256" key="4">
    <source>
        <dbReference type="ARBA" id="ARBA00022597"/>
    </source>
</evidence>
<dbReference type="InterPro" id="IPR004701">
    <property type="entry name" value="PTS_EIIA_man-typ"/>
</dbReference>
<dbReference type="OrthoDB" id="7065728at2"/>
<proteinExistence type="predicted"/>
<evidence type="ECO:0000256" key="2">
    <source>
        <dbReference type="ARBA" id="ARBA00022448"/>
    </source>
</evidence>
<dbReference type="GO" id="GO:0009401">
    <property type="term" value="P:phosphoenolpyruvate-dependent sugar phosphotransferase system"/>
    <property type="evidence" value="ECO:0007669"/>
    <property type="project" value="UniProtKB-KW"/>
</dbReference>
<dbReference type="RefSeq" id="WP_114279284.1">
    <property type="nucleotide sequence ID" value="NZ_QPJY01000003.1"/>
</dbReference>
<keyword evidence="2" id="KW-0813">Transport</keyword>
<dbReference type="Gene3D" id="3.40.50.510">
    <property type="entry name" value="Phosphotransferase system, mannose-type IIA component"/>
    <property type="match status" value="1"/>
</dbReference>
<dbReference type="Pfam" id="PF03610">
    <property type="entry name" value="EIIA-man"/>
    <property type="match status" value="1"/>
</dbReference>
<evidence type="ECO:0000256" key="5">
    <source>
        <dbReference type="ARBA" id="ARBA00022679"/>
    </source>
</evidence>
<evidence type="ECO:0000313" key="9">
    <source>
        <dbReference type="EMBL" id="RCX31090.1"/>
    </source>
</evidence>
<dbReference type="GO" id="GO:0016301">
    <property type="term" value="F:kinase activity"/>
    <property type="evidence" value="ECO:0007669"/>
    <property type="project" value="UniProtKB-KW"/>
</dbReference>
<keyword evidence="5" id="KW-0808">Transferase</keyword>
<name>A0A369CAN3_9GAMM</name>
<dbReference type="PANTHER" id="PTHR33799:SF1">
    <property type="entry name" value="PTS SYSTEM MANNOSE-SPECIFIC EIIAB COMPONENT-RELATED"/>
    <property type="match status" value="1"/>
</dbReference>
<comment type="caution">
    <text evidence="9">The sequence shown here is derived from an EMBL/GenBank/DDBJ whole genome shotgun (WGS) entry which is preliminary data.</text>
</comment>
<keyword evidence="6" id="KW-0598">Phosphotransferase system</keyword>